<dbReference type="HOGENOM" id="CLU_2719501_0_0_5"/>
<dbReference type="AlphaFoldDB" id="A0A0B4X3X8"/>
<accession>A0A0B4X3X8</accession>
<sequence>MDCLKPPSGLQTVFKTVTPTFFRMLPKQEAVSREIAGIDDLMEWFTVRQAPTGEMIAVYRVWGVKATGRLSR</sequence>
<dbReference type="Proteomes" id="UP000031368">
    <property type="component" value="Chromosome"/>
</dbReference>
<evidence type="ECO:0000313" key="1">
    <source>
        <dbReference type="EMBL" id="AJD41237.1"/>
    </source>
</evidence>
<proteinExistence type="predicted"/>
<reference evidence="1 2" key="1">
    <citation type="submission" date="2013-11" db="EMBL/GenBank/DDBJ databases">
        <title>Complete genome sequence of Rhizobium gallicum bv. gallicum R602.</title>
        <authorList>
            <person name="Bustos P."/>
            <person name="Santamaria R.I."/>
            <person name="Lozano L."/>
            <person name="Acosta J.L."/>
            <person name="Ormeno-Orrillo E."/>
            <person name="Rogel M.A."/>
            <person name="Romero D."/>
            <person name="Cevallos M.A."/>
            <person name="Martinez-Romero E."/>
            <person name="Gonzalez V."/>
        </authorList>
    </citation>
    <scope>NUCLEOTIDE SEQUENCE [LARGE SCALE GENOMIC DNA]</scope>
    <source>
        <strain evidence="1 2">R602</strain>
    </source>
</reference>
<protein>
    <submittedName>
        <fullName evidence="1">Uncharacterized protein</fullName>
    </submittedName>
</protein>
<name>A0A0B4X3X8_9HYPH</name>
<dbReference type="KEGG" id="rga:RGR602_CH01906"/>
<keyword evidence="2" id="KW-1185">Reference proteome</keyword>
<evidence type="ECO:0000313" key="2">
    <source>
        <dbReference type="Proteomes" id="UP000031368"/>
    </source>
</evidence>
<gene>
    <name evidence="1" type="ORF">RGR602_CH01906</name>
</gene>
<dbReference type="EMBL" id="CP006877">
    <property type="protein sequence ID" value="AJD41237.1"/>
    <property type="molecule type" value="Genomic_DNA"/>
</dbReference>
<organism evidence="1 2">
    <name type="scientific">Rhizobium gallicum bv. gallicum R602sp</name>
    <dbReference type="NCBI Taxonomy" id="1041138"/>
    <lineage>
        <taxon>Bacteria</taxon>
        <taxon>Pseudomonadati</taxon>
        <taxon>Pseudomonadota</taxon>
        <taxon>Alphaproteobacteria</taxon>
        <taxon>Hyphomicrobiales</taxon>
        <taxon>Rhizobiaceae</taxon>
        <taxon>Rhizobium/Agrobacterium group</taxon>
        <taxon>Rhizobium</taxon>
    </lineage>
</organism>